<keyword evidence="9 10" id="KW-0238">DNA-binding</keyword>
<keyword evidence="8 10" id="KW-0067">ATP-binding</keyword>
<dbReference type="GO" id="GO:0009035">
    <property type="term" value="F:type I site-specific deoxyribonuclease activity"/>
    <property type="evidence" value="ECO:0007669"/>
    <property type="project" value="UniProtKB-EC"/>
</dbReference>
<dbReference type="GO" id="GO:0003677">
    <property type="term" value="F:DNA binding"/>
    <property type="evidence" value="ECO:0007669"/>
    <property type="project" value="UniProtKB-KW"/>
</dbReference>
<organism evidence="12 13">
    <name type="scientific">Nitrosomonas nitrosa</name>
    <dbReference type="NCBI Taxonomy" id="52442"/>
    <lineage>
        <taxon>Bacteria</taxon>
        <taxon>Pseudomonadati</taxon>
        <taxon>Pseudomonadota</taxon>
        <taxon>Betaproteobacteria</taxon>
        <taxon>Nitrosomonadales</taxon>
        <taxon>Nitrosomonadaceae</taxon>
        <taxon>Nitrosomonas</taxon>
    </lineage>
</organism>
<comment type="similarity">
    <text evidence="2 10">Belongs to the HsdR family.</text>
</comment>
<evidence type="ECO:0000256" key="10">
    <source>
        <dbReference type="RuleBase" id="RU364115"/>
    </source>
</evidence>
<keyword evidence="3" id="KW-0540">Nuclease</keyword>
<comment type="subunit">
    <text evidence="10">The type I restriction/modification system is composed of three polypeptides R, M and S.</text>
</comment>
<dbReference type="SMART" id="SM00487">
    <property type="entry name" value="DEXDc"/>
    <property type="match status" value="1"/>
</dbReference>
<dbReference type="SUPFAM" id="SSF52540">
    <property type="entry name" value="P-loop containing nucleoside triphosphate hydrolases"/>
    <property type="match status" value="2"/>
</dbReference>
<sequence>MTTSPFGSGAVNKPERATQNRVVKLFREQLGYTYLGNLADKPDNSNIEVPQLTRYLSSRGYDHDQISKTLDKLQTEANNHGQDLYHNNKAVYQLLRYGVQTKTEAGLPTDTVHVIDWRHPENNDFYIAEEVTVFGEKEKRPDIVLYVNGIAIGVLELKNSRVSIGEGIRQSLVNQKPAFIGAFFSTLQIIFAGNDAEGLRYGTIGTPEKFFLKWKEDEADDSGYQLDKYLARMCNKQRLIELMYDFVLFDGSIKKLPRAHQYFGVKAAQAHVRRKEGGIIWHTQGSGKSIVMVLLAKWLLENNPHARIAIVTDRDELDKQIERVFRDAGEAIYRTHSGRDLMAQLGQARPRLLCSLVHKFGRRGVDDFDAFIEQLQSQPCYAVGELFIFVDECHRTQGGKLHKTMKALLPGAVFIGFTGTPLLKKDKATSLEVFGKYIHTYKFNEAVQDGVVLDLVYEARDIDQRLSSQQKIDAWFAAKTKGLNDFQKAELKKKWGTMQNVLSSKSRMDKVVTDIVGDFSVKPRLSSEMGNAILVASSIFEACRYYELFQATELKGKCAVVTSYNPHSRDITTEETGANTETDKQVIYNTYETLLKGVKAEPGKTKTESYEDRVKKLFVDEPANMKLLIVVDKLLTGFDAPSCTYLYIDKSMQDHGLFQAICRVNRLDSDDKKFGFIVDYKDLFKKLVNEKGTGAIQVYTEALDYDQFEAKECDILLQDRLTKGREWLDHALEEVELLCEQVEPPKGDLEYMRYFCGNPELPEDLKAREVQRTALYKATANLLRAYANIGDDMEAAGYSPSASEHIKNRVDHYLKLRDVIKNVANEKIDLKAYEADMRYLIDRYIQAEESVVISPFADLPILDIIEKSGIAEAISTLPDGIRANREAVAETIENNVRSHIIKNHLLDPAYFEKISKLLDEIIKFRKENAEKYKEYLQKIADLARKATAAQPDDMPTSLNTKAKRVLYGNLGKNEALALQINDAVMDSKQDGFRGNLAKENAIKYAIYKVVNDVEEVERIFAIVKQQSDY</sequence>
<dbReference type="Proteomes" id="UP000199561">
    <property type="component" value="Unassembled WGS sequence"/>
</dbReference>
<dbReference type="CDD" id="cd22332">
    <property type="entry name" value="HsdR_N"/>
    <property type="match status" value="1"/>
</dbReference>
<evidence type="ECO:0000313" key="12">
    <source>
        <dbReference type="EMBL" id="SFM02286.1"/>
    </source>
</evidence>
<comment type="catalytic activity">
    <reaction evidence="1 10">
        <text>Endonucleolytic cleavage of DNA to give random double-stranded fragments with terminal 5'-phosphates, ATP is simultaneously hydrolyzed.</text>
        <dbReference type="EC" id="3.1.21.3"/>
    </reaction>
</comment>
<dbReference type="CDD" id="cd18800">
    <property type="entry name" value="SF2_C_EcoR124I-like"/>
    <property type="match status" value="1"/>
</dbReference>
<evidence type="ECO:0000256" key="8">
    <source>
        <dbReference type="ARBA" id="ARBA00022840"/>
    </source>
</evidence>
<evidence type="ECO:0000256" key="4">
    <source>
        <dbReference type="ARBA" id="ARBA00022741"/>
    </source>
</evidence>
<keyword evidence="4 10" id="KW-0547">Nucleotide-binding</keyword>
<dbReference type="PROSITE" id="PS51192">
    <property type="entry name" value="HELICASE_ATP_BIND_1"/>
    <property type="match status" value="1"/>
</dbReference>
<accession>A0A1I4MGW6</accession>
<keyword evidence="5 10" id="KW-0680">Restriction system</keyword>
<keyword evidence="13" id="KW-1185">Reference proteome</keyword>
<feature type="domain" description="Helicase ATP-binding" evidence="11">
    <location>
        <begin position="269"/>
        <end position="439"/>
    </location>
</feature>
<dbReference type="Pfam" id="PF04313">
    <property type="entry name" value="HSDR_N"/>
    <property type="match status" value="1"/>
</dbReference>
<dbReference type="STRING" id="52442.SAMN05421880_10477"/>
<evidence type="ECO:0000256" key="3">
    <source>
        <dbReference type="ARBA" id="ARBA00022722"/>
    </source>
</evidence>
<dbReference type="EMBL" id="FOUF01000004">
    <property type="protein sequence ID" value="SFM02286.1"/>
    <property type="molecule type" value="Genomic_DNA"/>
</dbReference>
<dbReference type="CDD" id="cd18030">
    <property type="entry name" value="DEXHc_RE_I_HsdR"/>
    <property type="match status" value="1"/>
</dbReference>
<evidence type="ECO:0000256" key="7">
    <source>
        <dbReference type="ARBA" id="ARBA00022801"/>
    </source>
</evidence>
<evidence type="ECO:0000256" key="5">
    <source>
        <dbReference type="ARBA" id="ARBA00022747"/>
    </source>
</evidence>
<dbReference type="PANTHER" id="PTHR30195:SF15">
    <property type="entry name" value="TYPE I RESTRICTION ENZYME HINDI ENDONUCLEASE SUBUNIT"/>
    <property type="match status" value="1"/>
</dbReference>
<evidence type="ECO:0000313" key="13">
    <source>
        <dbReference type="Proteomes" id="UP000199561"/>
    </source>
</evidence>
<keyword evidence="6" id="KW-0255">Endonuclease</keyword>
<dbReference type="InterPro" id="IPR027417">
    <property type="entry name" value="P-loop_NTPase"/>
</dbReference>
<comment type="function">
    <text evidence="10">Subunit R is required for both nuclease and ATPase activities, but not for modification.</text>
</comment>
<evidence type="ECO:0000256" key="1">
    <source>
        <dbReference type="ARBA" id="ARBA00000851"/>
    </source>
</evidence>
<dbReference type="AlphaFoldDB" id="A0A1I4MGW6"/>
<dbReference type="InterPro" id="IPR055180">
    <property type="entry name" value="HsdR_RecA-like_helicase_dom_2"/>
</dbReference>
<dbReference type="Pfam" id="PF18766">
    <property type="entry name" value="SWI2_SNF2"/>
    <property type="match status" value="1"/>
</dbReference>
<reference evidence="12 13" key="1">
    <citation type="submission" date="2016-10" db="EMBL/GenBank/DDBJ databases">
        <authorList>
            <person name="de Groot N.N."/>
        </authorList>
    </citation>
    <scope>NUCLEOTIDE SEQUENCE [LARGE SCALE GENOMIC DNA]</scope>
    <source>
        <strain evidence="12 13">Nm146</strain>
    </source>
</reference>
<dbReference type="GO" id="GO:0009307">
    <property type="term" value="P:DNA restriction-modification system"/>
    <property type="evidence" value="ECO:0007669"/>
    <property type="project" value="UniProtKB-KW"/>
</dbReference>
<dbReference type="PANTHER" id="PTHR30195">
    <property type="entry name" value="TYPE I SITE-SPECIFIC DEOXYRIBONUCLEASE PROTEIN SUBUNIT M AND R"/>
    <property type="match status" value="1"/>
</dbReference>
<name>A0A1I4MGW6_9PROT</name>
<evidence type="ECO:0000256" key="6">
    <source>
        <dbReference type="ARBA" id="ARBA00022759"/>
    </source>
</evidence>
<dbReference type="InterPro" id="IPR051268">
    <property type="entry name" value="Type-I_R_enzyme_R_subunit"/>
</dbReference>
<dbReference type="GO" id="GO:0005524">
    <property type="term" value="F:ATP binding"/>
    <property type="evidence" value="ECO:0007669"/>
    <property type="project" value="UniProtKB-KW"/>
</dbReference>
<protein>
    <recommendedName>
        <fullName evidence="10">Type I restriction enzyme endonuclease subunit</fullName>
        <shortName evidence="10">R protein</shortName>
        <ecNumber evidence="10">3.1.21.3</ecNumber>
    </recommendedName>
</protein>
<proteinExistence type="inferred from homology"/>
<dbReference type="Gene3D" id="3.40.50.300">
    <property type="entry name" value="P-loop containing nucleotide triphosphate hydrolases"/>
    <property type="match status" value="2"/>
</dbReference>
<dbReference type="NCBIfam" id="TIGR00348">
    <property type="entry name" value="hsdR"/>
    <property type="match status" value="1"/>
</dbReference>
<keyword evidence="7 10" id="KW-0378">Hydrolase</keyword>
<dbReference type="InterPro" id="IPR014001">
    <property type="entry name" value="Helicase_ATP-bd"/>
</dbReference>
<dbReference type="Gene3D" id="3.90.1570.50">
    <property type="match status" value="1"/>
</dbReference>
<dbReference type="InterPro" id="IPR004473">
    <property type="entry name" value="Restrct_endonuc_typeI_HsdR"/>
</dbReference>
<gene>
    <name evidence="12" type="ORF">SAMN05421880_10477</name>
</gene>
<dbReference type="InterPro" id="IPR040980">
    <property type="entry name" value="SWI2_SNF2"/>
</dbReference>
<dbReference type="EC" id="3.1.21.3" evidence="10"/>
<evidence type="ECO:0000259" key="11">
    <source>
        <dbReference type="PROSITE" id="PS51192"/>
    </source>
</evidence>
<dbReference type="Pfam" id="PF22679">
    <property type="entry name" value="T1R_D3-like"/>
    <property type="match status" value="1"/>
</dbReference>
<dbReference type="RefSeq" id="WP_090666532.1">
    <property type="nucleotide sequence ID" value="NZ_FOUF01000004.1"/>
</dbReference>
<evidence type="ECO:0000256" key="2">
    <source>
        <dbReference type="ARBA" id="ARBA00008598"/>
    </source>
</evidence>
<evidence type="ECO:0000256" key="9">
    <source>
        <dbReference type="ARBA" id="ARBA00023125"/>
    </source>
</evidence>
<dbReference type="InterPro" id="IPR007409">
    <property type="entry name" value="Restrct_endonuc_type1_HsdR_N"/>
</dbReference>